<dbReference type="GO" id="GO:0015934">
    <property type="term" value="C:large ribosomal subunit"/>
    <property type="evidence" value="ECO:0007669"/>
    <property type="project" value="TreeGrafter"/>
</dbReference>
<dbReference type="Gene3D" id="1.10.10.250">
    <property type="entry name" value="Ribosomal protein L11, C-terminal domain"/>
    <property type="match status" value="1"/>
</dbReference>
<organism evidence="8">
    <name type="scientific">Fervidicoccus fontis</name>
    <dbReference type="NCBI Taxonomy" id="683846"/>
    <lineage>
        <taxon>Archaea</taxon>
        <taxon>Thermoproteota</taxon>
        <taxon>Thermoprotei</taxon>
        <taxon>Fervidicoccales</taxon>
        <taxon>Fervidicoccaceae</taxon>
        <taxon>Fervidicoccus</taxon>
    </lineage>
</organism>
<dbReference type="SUPFAM" id="SSF46906">
    <property type="entry name" value="Ribosomal protein L11, C-terminal domain"/>
    <property type="match status" value="1"/>
</dbReference>
<dbReference type="GO" id="GO:0006412">
    <property type="term" value="P:translation"/>
    <property type="evidence" value="ECO:0007669"/>
    <property type="project" value="UniProtKB-UniRule"/>
</dbReference>
<comment type="caution">
    <text evidence="8">The sequence shown here is derived from an EMBL/GenBank/DDBJ whole genome shotgun (WGS) entry which is preliminary data.</text>
</comment>
<evidence type="ECO:0000259" key="7">
    <source>
        <dbReference type="Pfam" id="PF00298"/>
    </source>
</evidence>
<dbReference type="PANTHER" id="PTHR11661:SF1">
    <property type="entry name" value="LARGE RIBOSOMAL SUBUNIT PROTEIN UL11M"/>
    <property type="match status" value="1"/>
</dbReference>
<dbReference type="AlphaFoldDB" id="A0A7C1E9G8"/>
<keyword evidence="2 6" id="KW-0699">rRNA-binding</keyword>
<evidence type="ECO:0000256" key="4">
    <source>
        <dbReference type="ARBA" id="ARBA00022980"/>
    </source>
</evidence>
<evidence type="ECO:0000256" key="3">
    <source>
        <dbReference type="ARBA" id="ARBA00022884"/>
    </source>
</evidence>
<protein>
    <recommendedName>
        <fullName evidence="6">Large ribosomal subunit protein uL11</fullName>
    </recommendedName>
</protein>
<dbReference type="PANTHER" id="PTHR11661">
    <property type="entry name" value="60S RIBOSOMAL PROTEIN L12"/>
    <property type="match status" value="1"/>
</dbReference>
<dbReference type="Pfam" id="PF00298">
    <property type="entry name" value="Ribosomal_L11"/>
    <property type="match status" value="1"/>
</dbReference>
<dbReference type="InterPro" id="IPR036769">
    <property type="entry name" value="Ribosomal_uL11_C_sf"/>
</dbReference>
<sequence>MSVQTDYAVLTLNIKGGQAKAEDLSKAAGYGFSPDELSAKINEKTQLLKGVDIKVVVHLYPKARRFFIEVQPPSTTALLLKKAGVSEPSGDPAHKKVGDIKMKDVIEVAISKKHELNTTDLKKAVKTILGSARSIGLTVEGLDPKEVTAKLERGEYDSLLREYEDIWSKF</sequence>
<comment type="subunit">
    <text evidence="6">Part of the ribosomal stalk of the 50S ribosomal subunit. Interacts with L10 and the large rRNA to form the base of the stalk. L10 forms an elongated spine to which L12 dimers bind in a sequential fashion forming a multimeric L10(L12)X complex.</text>
</comment>
<dbReference type="Gene3D" id="3.30.1550.10">
    <property type="entry name" value="Ribosomal protein L11/L12, N-terminal domain"/>
    <property type="match status" value="1"/>
</dbReference>
<comment type="similarity">
    <text evidence="1 6">Belongs to the universal ribosomal protein uL11 family.</text>
</comment>
<dbReference type="GO" id="GO:0070180">
    <property type="term" value="F:large ribosomal subunit rRNA binding"/>
    <property type="evidence" value="ECO:0007669"/>
    <property type="project" value="UniProtKB-UniRule"/>
</dbReference>
<evidence type="ECO:0000256" key="1">
    <source>
        <dbReference type="ARBA" id="ARBA00010537"/>
    </source>
</evidence>
<evidence type="ECO:0000256" key="2">
    <source>
        <dbReference type="ARBA" id="ARBA00022730"/>
    </source>
</evidence>
<dbReference type="HAMAP" id="MF_00736">
    <property type="entry name" value="Ribosomal_uL11"/>
    <property type="match status" value="1"/>
</dbReference>
<comment type="function">
    <text evidence="6">Forms part of the ribosomal stalk which helps the ribosome interact with GTP-bound translation factors.</text>
</comment>
<dbReference type="PROSITE" id="PS00359">
    <property type="entry name" value="RIBOSOMAL_L11"/>
    <property type="match status" value="1"/>
</dbReference>
<dbReference type="InterPro" id="IPR020785">
    <property type="entry name" value="Ribosomal_uL11_CS"/>
</dbReference>
<dbReference type="InterPro" id="IPR020783">
    <property type="entry name" value="Ribosomal_uL11_C"/>
</dbReference>
<evidence type="ECO:0000313" key="8">
    <source>
        <dbReference type="EMBL" id="HDS10798.1"/>
    </source>
</evidence>
<dbReference type="SUPFAM" id="SSF54747">
    <property type="entry name" value="Ribosomal L11/L12e N-terminal domain"/>
    <property type="match status" value="1"/>
</dbReference>
<keyword evidence="4 6" id="KW-0689">Ribosomal protein</keyword>
<gene>
    <name evidence="8" type="primary">rpl11p</name>
    <name evidence="6" type="synonym">rpl11</name>
    <name evidence="8" type="ORF">ENO04_04195</name>
</gene>
<dbReference type="SMART" id="SM00649">
    <property type="entry name" value="RL11"/>
    <property type="match status" value="1"/>
</dbReference>
<name>A0A7C1E9G8_9CREN</name>
<proteinExistence type="inferred from homology"/>
<dbReference type="GO" id="GO:0003735">
    <property type="term" value="F:structural constituent of ribosome"/>
    <property type="evidence" value="ECO:0007669"/>
    <property type="project" value="InterPro"/>
</dbReference>
<dbReference type="EMBL" id="DSDY01000131">
    <property type="protein sequence ID" value="HDS10798.1"/>
    <property type="molecule type" value="Genomic_DNA"/>
</dbReference>
<reference evidence="8" key="1">
    <citation type="journal article" date="2020" name="mSystems">
        <title>Genome- and Community-Level Interaction Insights into Carbon Utilization and Element Cycling Functions of Hydrothermarchaeota in Hydrothermal Sediment.</title>
        <authorList>
            <person name="Zhou Z."/>
            <person name="Liu Y."/>
            <person name="Xu W."/>
            <person name="Pan J."/>
            <person name="Luo Z.H."/>
            <person name="Li M."/>
        </authorList>
    </citation>
    <scope>NUCLEOTIDE SEQUENCE [LARGE SCALE GENOMIC DNA]</scope>
    <source>
        <strain evidence="8">SpSt-123</strain>
    </source>
</reference>
<dbReference type="InterPro" id="IPR000911">
    <property type="entry name" value="Ribosomal_uL11"/>
</dbReference>
<accession>A0A7C1E9G8</accession>
<keyword evidence="5 6" id="KW-0687">Ribonucleoprotein</keyword>
<feature type="domain" description="Large ribosomal subunit protein uL11 C-terminal" evidence="7">
    <location>
        <begin position="72"/>
        <end position="139"/>
    </location>
</feature>
<dbReference type="InterPro" id="IPR036796">
    <property type="entry name" value="Ribosomal_uL11_N_sf"/>
</dbReference>
<evidence type="ECO:0000256" key="5">
    <source>
        <dbReference type="ARBA" id="ARBA00023274"/>
    </source>
</evidence>
<keyword evidence="3 6" id="KW-0694">RNA-binding</keyword>
<evidence type="ECO:0000256" key="6">
    <source>
        <dbReference type="HAMAP-Rule" id="MF_00736"/>
    </source>
</evidence>